<organism evidence="2 3">
    <name type="scientific">Pleuronectes platessa</name>
    <name type="common">European plaice</name>
    <dbReference type="NCBI Taxonomy" id="8262"/>
    <lineage>
        <taxon>Eukaryota</taxon>
        <taxon>Metazoa</taxon>
        <taxon>Chordata</taxon>
        <taxon>Craniata</taxon>
        <taxon>Vertebrata</taxon>
        <taxon>Euteleostomi</taxon>
        <taxon>Actinopterygii</taxon>
        <taxon>Neopterygii</taxon>
        <taxon>Teleostei</taxon>
        <taxon>Neoteleostei</taxon>
        <taxon>Acanthomorphata</taxon>
        <taxon>Carangaria</taxon>
        <taxon>Pleuronectiformes</taxon>
        <taxon>Pleuronectoidei</taxon>
        <taxon>Pleuronectidae</taxon>
        <taxon>Pleuronectes</taxon>
    </lineage>
</organism>
<name>A0A9N7U781_PLEPL</name>
<keyword evidence="3" id="KW-1185">Reference proteome</keyword>
<evidence type="ECO:0000313" key="3">
    <source>
        <dbReference type="Proteomes" id="UP001153269"/>
    </source>
</evidence>
<proteinExistence type="predicted"/>
<protein>
    <submittedName>
        <fullName evidence="2">Uncharacterized protein</fullName>
    </submittedName>
</protein>
<sequence>MGWGGGDTRRHPLPPPNPPPSLLTAQEIASPSPGVITTNGFRAQGALIHSDKFPGYSVKRSGIRGGNQPVLGPTVLDLRRAERGLRPNVLSPPSTEANVRRTGRQEMEDSASNYLRD</sequence>
<evidence type="ECO:0000313" key="2">
    <source>
        <dbReference type="EMBL" id="CAB1425201.1"/>
    </source>
</evidence>
<gene>
    <name evidence="2" type="ORF">PLEPLA_LOCUS13131</name>
</gene>
<reference evidence="2" key="1">
    <citation type="submission" date="2020-03" db="EMBL/GenBank/DDBJ databases">
        <authorList>
            <person name="Weist P."/>
        </authorList>
    </citation>
    <scope>NUCLEOTIDE SEQUENCE</scope>
</reference>
<dbReference type="AlphaFoldDB" id="A0A9N7U781"/>
<dbReference type="Proteomes" id="UP001153269">
    <property type="component" value="Unassembled WGS sequence"/>
</dbReference>
<comment type="caution">
    <text evidence="2">The sequence shown here is derived from an EMBL/GenBank/DDBJ whole genome shotgun (WGS) entry which is preliminary data.</text>
</comment>
<feature type="region of interest" description="Disordered" evidence="1">
    <location>
        <begin position="1"/>
        <end position="24"/>
    </location>
</feature>
<accession>A0A9N7U781</accession>
<evidence type="ECO:0000256" key="1">
    <source>
        <dbReference type="SAM" id="MobiDB-lite"/>
    </source>
</evidence>
<feature type="region of interest" description="Disordered" evidence="1">
    <location>
        <begin position="82"/>
        <end position="117"/>
    </location>
</feature>
<dbReference type="EMBL" id="CADEAL010000785">
    <property type="protein sequence ID" value="CAB1425201.1"/>
    <property type="molecule type" value="Genomic_DNA"/>
</dbReference>